<dbReference type="RefSeq" id="WP_114074839.1">
    <property type="nucleotide sequence ID" value="NZ_CP030918.1"/>
</dbReference>
<reference evidence="2" key="1">
    <citation type="submission" date="2018-07" db="EMBL/GenBank/DDBJ databases">
        <title>Genome sequencing of Paracoccus sp. SC2-6.</title>
        <authorList>
            <person name="Heo J."/>
            <person name="Kim S.-J."/>
            <person name="Kwon S.-W."/>
        </authorList>
    </citation>
    <scope>NUCLEOTIDE SEQUENCE [LARGE SCALE GENOMIC DNA]</scope>
    <source>
        <strain evidence="2">SC2-6</strain>
    </source>
</reference>
<accession>A0A344PGL4</accession>
<sequence length="193" mass="20454">MFRPILLALTLAVAGCAGQEQWKTDYTQIDPATTAGWSVRSVSVAVPETLTVSEQNVPLPNADIVWHGEAEGDRRAQVAEIMREGITAGAAGLGGKRGVTIAATVTQFHALTPQAAQLIQNFSGAGVDNISYTAQVFDARTGEALTEPQAIQAAMPSTTLDNRAEIVAHIAAVTQNWLGRGADPRVTFNRFGR</sequence>
<dbReference type="AlphaFoldDB" id="A0A344PGL4"/>
<evidence type="ECO:0008006" key="3">
    <source>
        <dbReference type="Google" id="ProtNLM"/>
    </source>
</evidence>
<gene>
    <name evidence="1" type="ORF">DRW48_01300</name>
</gene>
<protein>
    <recommendedName>
        <fullName evidence="3">Lipoprotein</fullName>
    </recommendedName>
</protein>
<dbReference type="PROSITE" id="PS51257">
    <property type="entry name" value="PROKAR_LIPOPROTEIN"/>
    <property type="match status" value="1"/>
</dbReference>
<dbReference type="InterPro" id="IPR046705">
    <property type="entry name" value="DUF6778"/>
</dbReference>
<proteinExistence type="predicted"/>
<organism evidence="1 2">
    <name type="scientific">Paracoccus suum</name>
    <dbReference type="NCBI Taxonomy" id="2259340"/>
    <lineage>
        <taxon>Bacteria</taxon>
        <taxon>Pseudomonadati</taxon>
        <taxon>Pseudomonadota</taxon>
        <taxon>Alphaproteobacteria</taxon>
        <taxon>Rhodobacterales</taxon>
        <taxon>Paracoccaceae</taxon>
        <taxon>Paracoccus</taxon>
    </lineage>
</organism>
<dbReference type="Pfam" id="PF20569">
    <property type="entry name" value="DUF6778"/>
    <property type="match status" value="1"/>
</dbReference>
<dbReference type="OrthoDB" id="7836640at2"/>
<evidence type="ECO:0000313" key="2">
    <source>
        <dbReference type="Proteomes" id="UP000252023"/>
    </source>
</evidence>
<evidence type="ECO:0000313" key="1">
    <source>
        <dbReference type="EMBL" id="AXC48519.1"/>
    </source>
</evidence>
<dbReference type="EMBL" id="CP030918">
    <property type="protein sequence ID" value="AXC48519.1"/>
    <property type="molecule type" value="Genomic_DNA"/>
</dbReference>
<keyword evidence="2" id="KW-1185">Reference proteome</keyword>
<name>A0A344PGL4_9RHOB</name>
<dbReference type="Proteomes" id="UP000252023">
    <property type="component" value="Chromosome"/>
</dbReference>
<dbReference type="KEGG" id="pars:DRW48_01300"/>